<dbReference type="RefSeq" id="WP_000239322.1">
    <property type="nucleotide sequence ID" value="NZ_NFDQ01000048.1"/>
</dbReference>
<dbReference type="Proteomes" id="UP000194911">
    <property type="component" value="Unassembled WGS sequence"/>
</dbReference>
<evidence type="ECO:0008006" key="4">
    <source>
        <dbReference type="Google" id="ProtNLM"/>
    </source>
</evidence>
<dbReference type="InterPro" id="IPR027417">
    <property type="entry name" value="P-loop_NTPase"/>
</dbReference>
<name>A0A243CWK4_BACTU</name>
<evidence type="ECO:0000313" key="3">
    <source>
        <dbReference type="Proteomes" id="UP000194911"/>
    </source>
</evidence>
<gene>
    <name evidence="2" type="ORF">BK749_12890</name>
</gene>
<feature type="compositionally biased region" description="Low complexity" evidence="1">
    <location>
        <begin position="175"/>
        <end position="185"/>
    </location>
</feature>
<proteinExistence type="predicted"/>
<feature type="compositionally biased region" description="Acidic residues" evidence="1">
    <location>
        <begin position="156"/>
        <end position="172"/>
    </location>
</feature>
<evidence type="ECO:0000313" key="2">
    <source>
        <dbReference type="EMBL" id="OTY76040.1"/>
    </source>
</evidence>
<dbReference type="Gene3D" id="3.40.50.300">
    <property type="entry name" value="P-loop containing nucleotide triphosphate hydrolases"/>
    <property type="match status" value="1"/>
</dbReference>
<feature type="region of interest" description="Disordered" evidence="1">
    <location>
        <begin position="147"/>
        <end position="194"/>
    </location>
</feature>
<protein>
    <recommendedName>
        <fullName evidence="4">PXO1-51</fullName>
    </recommendedName>
</protein>
<comment type="caution">
    <text evidence="2">The sequence shown here is derived from an EMBL/GenBank/DDBJ whole genome shotgun (WGS) entry which is preliminary data.</text>
</comment>
<dbReference type="SUPFAM" id="SSF52540">
    <property type="entry name" value="P-loop containing nucleoside triphosphate hydrolases"/>
    <property type="match status" value="1"/>
</dbReference>
<accession>A0A243CWK4</accession>
<evidence type="ECO:0000256" key="1">
    <source>
        <dbReference type="SAM" id="MobiDB-lite"/>
    </source>
</evidence>
<sequence length="501" mass="57916">MVKKIVLAISDTVYTAYLREDFIGAGFEVADSDVMHIKYLDEILDTEQPDILCINDKRLNIDAGHEENRELIILQKLRDIRFNRDIRIVVFTERENDDEFLAKLIYLGIYDIFNSRKIDIDNKVIPQLLQESDIKNIAEIVGASQAPQQTKLPEVPVDDEEEEEEASSELEEGGNSKSASNSNKLFKNKQKRKSVSEKIPKAPIIKKQYKLAFEPVYEKQIGIAIPRRTIVVASMNRRSGATFVSHLLAAYLNELQIDVNYIENLYDDGYTYPLLKGYTEAPENYRSEFMLQRYKEMLQKESDILSIPKWKQGKINYIVKNPIVDQELKNETEQDFDHFIKVLLSNQEAPLTIIDAGYDWDKDLYHEICEMADYIFFVAEPDLHQLLKIAHPLTQKERKLVSYLALEKTRIIGNKFSPALLKHEVVEECFGDKLLTALPPYDVKDVFESQLNSSTLLSSRNYYKELEGILKEIAELLLPNQLLNQKKSSILSGFRFRKSEN</sequence>
<reference evidence="2 3" key="1">
    <citation type="submission" date="2016-10" db="EMBL/GenBank/DDBJ databases">
        <title>Comparative genomics of Bacillus thuringiensis reveals a path to pathogens against multiple invertebrate hosts.</title>
        <authorList>
            <person name="Zheng J."/>
            <person name="Gao Q."/>
            <person name="Liu H."/>
            <person name="Peng D."/>
            <person name="Ruan L."/>
            <person name="Sun M."/>
        </authorList>
    </citation>
    <scope>NUCLEOTIDE SEQUENCE [LARGE SCALE GENOMIC DNA]</scope>
    <source>
        <strain evidence="2">BGSC 4CE1</strain>
    </source>
</reference>
<dbReference type="AlphaFoldDB" id="A0A243CWK4"/>
<dbReference type="EMBL" id="NFDQ01000048">
    <property type="protein sequence ID" value="OTY76040.1"/>
    <property type="molecule type" value="Genomic_DNA"/>
</dbReference>
<organism evidence="2 3">
    <name type="scientific">Bacillus thuringiensis serovar vazensis</name>
    <dbReference type="NCBI Taxonomy" id="180867"/>
    <lineage>
        <taxon>Bacteria</taxon>
        <taxon>Bacillati</taxon>
        <taxon>Bacillota</taxon>
        <taxon>Bacilli</taxon>
        <taxon>Bacillales</taxon>
        <taxon>Bacillaceae</taxon>
        <taxon>Bacillus</taxon>
        <taxon>Bacillus cereus group</taxon>
    </lineage>
</organism>